<organism evidence="2 3">
    <name type="scientific">Massilia norwichensis</name>
    <dbReference type="NCBI Taxonomy" id="1442366"/>
    <lineage>
        <taxon>Bacteria</taxon>
        <taxon>Pseudomonadati</taxon>
        <taxon>Pseudomonadota</taxon>
        <taxon>Betaproteobacteria</taxon>
        <taxon>Burkholderiales</taxon>
        <taxon>Oxalobacteraceae</taxon>
        <taxon>Telluria group</taxon>
        <taxon>Massilia</taxon>
    </lineage>
</organism>
<dbReference type="EMBL" id="JANUGX010000019">
    <property type="protein sequence ID" value="MCS0590691.1"/>
    <property type="molecule type" value="Genomic_DNA"/>
</dbReference>
<dbReference type="RefSeq" id="WP_258846468.1">
    <property type="nucleotide sequence ID" value="NZ_JANUGX010000019.1"/>
</dbReference>
<gene>
    <name evidence="2" type="ORF">NX782_15970</name>
</gene>
<evidence type="ECO:0000256" key="1">
    <source>
        <dbReference type="SAM" id="MobiDB-lite"/>
    </source>
</evidence>
<reference evidence="2 3" key="1">
    <citation type="submission" date="2022-08" db="EMBL/GenBank/DDBJ databases">
        <title>Reclassification of Massilia species as members of the genera Telluria, Duganella, Pseudoduganella, Mokoshia gen. nov. and Zemynaea gen. nov. using orthogonal and non-orthogonal genome-based approaches.</title>
        <authorList>
            <person name="Bowman J.P."/>
        </authorList>
    </citation>
    <scope>NUCLEOTIDE SEQUENCE [LARGE SCALE GENOMIC DNA]</scope>
    <source>
        <strain evidence="2 3">LMG 28164</strain>
    </source>
</reference>
<protein>
    <submittedName>
        <fullName evidence="2">Uncharacterized protein</fullName>
    </submittedName>
</protein>
<dbReference type="Proteomes" id="UP001205560">
    <property type="component" value="Unassembled WGS sequence"/>
</dbReference>
<feature type="region of interest" description="Disordered" evidence="1">
    <location>
        <begin position="320"/>
        <end position="343"/>
    </location>
</feature>
<comment type="caution">
    <text evidence="2">The sequence shown here is derived from an EMBL/GenBank/DDBJ whole genome shotgun (WGS) entry which is preliminary data.</text>
</comment>
<evidence type="ECO:0000313" key="2">
    <source>
        <dbReference type="EMBL" id="MCS0590691.1"/>
    </source>
</evidence>
<accession>A0ABT2A924</accession>
<evidence type="ECO:0000313" key="3">
    <source>
        <dbReference type="Proteomes" id="UP001205560"/>
    </source>
</evidence>
<name>A0ABT2A924_9BURK</name>
<proteinExistence type="predicted"/>
<sequence length="825" mass="93332">MIYATDSRQINGLTIVSHSLLRASTKEWLEPTHLFKRIRGAALAEIVAELNNPKAKAALYFRQRSLLMFDCMLRVIDEPAISSVLELGTKRFEELQEIFYGALASDKFNALSTSSRISFARAFYKFFLALQHKFEIRIATFTPNSNKNLPVELANLFDNIVLNNDEVVDLKPYLLTDKAGEDYNVLLKPMVPHLGQNFTTRFHTVLRAIAVAKAKDTALRDFGTTFSRYVAAQSSTEFPVTEAKLKDREVVYRILVELMTYHFKKKYSMENSGQEGTMASLQKLWSRYELYWPNLVKAGIVAAPLRGFPKGKPSLVNVKDVRHQRKRRKADSPSETESKAESNCEFKSELESVTHKLLTPVPLHLSDEATTRLIFKQITKDFETIQSWLDNHLEKMWQLYQRGLALAGSESHVIDKERKLVDLLNPKKNSNALIEALRYFKRQHGGYADTNRVATDAYPDRVARGGISKSQLAPLLGVPNREDAMALIGYLASVDGRFSESALATAELHDRKGNRINAVNTENNTLTLSVYKDRAGSAGWHDVVISGRAYDHVQRWLELTAPLRAYMDANKIDGSHNLFIYASKPLGKPTFFTRTSNINSAFRAFAQRNFMALGELTDTVTIPRIRAQRGIIIFLEKFDVRAMARELGNDEDTAMRHYLPDAIWDYFTVRWIRIFQNLLIVEATRGTPYMEKTFTFDNATELDEFLRTHALNPLIPAEEAESDVSSEKRSSISDAASSSAPKVQEIMVAASQPIFAALLSVKDAVKRALDVGDEVNAKALYWYEFAKRLQNHIESDAFPDRGIKKLLKAAAAEICPDNYVKVIRA</sequence>
<keyword evidence="3" id="KW-1185">Reference proteome</keyword>
<feature type="compositionally biased region" description="Basic and acidic residues" evidence="1">
    <location>
        <begin position="330"/>
        <end position="343"/>
    </location>
</feature>